<keyword evidence="1 9" id="KW-0547">Nucleotide-binding</keyword>
<proteinExistence type="predicted"/>
<keyword evidence="2 9" id="KW-0378">Hydrolase</keyword>
<dbReference type="SUPFAM" id="SSF52540">
    <property type="entry name" value="P-loop containing nucleoside triphosphate hydrolases"/>
    <property type="match status" value="1"/>
</dbReference>
<reference evidence="11 12" key="1">
    <citation type="submission" date="2016-09" db="EMBL/GenBank/DDBJ databases">
        <title>Rhizobium oryziradicis sp. nov., isolated from the root of rice.</title>
        <authorList>
            <person name="Zhao J."/>
            <person name="Zhang X."/>
        </authorList>
    </citation>
    <scope>NUCLEOTIDE SEQUENCE [LARGE SCALE GENOMIC DNA]</scope>
    <source>
        <strain evidence="11 12">N19</strain>
    </source>
</reference>
<keyword evidence="4 9" id="KW-0067">ATP-binding</keyword>
<dbReference type="STRING" id="1867956.BJF95_11440"/>
<evidence type="ECO:0000256" key="9">
    <source>
        <dbReference type="PROSITE-ProRule" id="PRU00560"/>
    </source>
</evidence>
<evidence type="ECO:0000256" key="8">
    <source>
        <dbReference type="ARBA" id="ARBA00048988"/>
    </source>
</evidence>
<feature type="domain" description="UvrD-like helicase ATP-binding" evidence="10">
    <location>
        <begin position="200"/>
        <end position="673"/>
    </location>
</feature>
<evidence type="ECO:0000313" key="12">
    <source>
        <dbReference type="Proteomes" id="UP000186894"/>
    </source>
</evidence>
<dbReference type="InterPro" id="IPR027417">
    <property type="entry name" value="P-loop_NTPase"/>
</dbReference>
<sequence>MNRLQQRHLLGLLANPLGNSARVFELSGTNVLITKRGQISTISLEDLASPPSVEKGIFGATAILSMSGRREILLRGARFADARLFSDTVKSAWIDFNLQALEREADRLAVLHSEILNLARPTAYPAACVITPVLNDALALEASLLSKLNPDAIGPEAAACVERIRNFALNPKAIRSAAIATYVTTELERWKDFFDTIESKPLTAEQRLSVVVDEDATLVLAGAGSGKTSVITAKAAYLVKAEIRKPDEILLLAFAKNAAAEMSERVEARSGVPIVARTFHALAYDIIGLVEGSKPALADHATDDLAFINLIKQILKDLVQTLTEVSRGIIQWFAHFLVEPKTEWDFTSKHAYYSHLEKQDLRTLQGEKVKSYEELQIANWLYENGIEYEYEPDYEHKIKATGRRDYCPDFRLTESGVYIEHFGVRRQKLPDGTERLMTAPFVDRDEYLAGMEWKRKVHAEHETTLVETYSYEQQEGRLLASLEAKLAPHVTLKPLPADMIFDRVIELKQVDTFSQLLGTFLRKFKSGGYSLADCDAKSERMKLGKRSDAFLAVFAPVFAEYQKRLGGRIDFEDMILRAAHYAETGRYVSPFRHILVDEFQDISQSRARLVKALKGQNPNARLFAVGDDWQSIFRFAGSDIHLMRYFGSEFGGIFAGESGVHRAVDLGRTFRSVDQIAFAARTFVLKNPAQIAKQIVPAGTTTEPAIKIRMVAKDEDQRALGDVLHEISAKIDPAQTVAVLLLGRYRFLEPDMRDLQRRYPRLRIAYKTIHASKGLEADHVILLNVDSGRTGFPSETVDDPLLSLVSPEAEAFENAEERRVMYVAMTRARHTLTMMASKSRPSSFITELINDPAYAVAGAAEGEARPHECGECGGRLLDVRGQDGRIRYRCEHVQHCGNLLPACPSCGAGLPRHADGTASLTCRCSTTFPTCPDCKDGWLTERSGRYGAFLSCVRYPVCSGKAKITTVSSGPRLMNLKR</sequence>
<dbReference type="EC" id="5.6.2.4" evidence="7"/>
<evidence type="ECO:0000259" key="10">
    <source>
        <dbReference type="PROSITE" id="PS51198"/>
    </source>
</evidence>
<dbReference type="Pfam" id="PF13361">
    <property type="entry name" value="UvrD_C"/>
    <property type="match status" value="1"/>
</dbReference>
<comment type="catalytic activity">
    <reaction evidence="6">
        <text>Couples ATP hydrolysis with the unwinding of duplex DNA by translocating in the 3'-5' direction.</text>
        <dbReference type="EC" id="5.6.2.4"/>
    </reaction>
</comment>
<dbReference type="AlphaFoldDB" id="A0A1Q8ZUI3"/>
<dbReference type="GO" id="GO:0005829">
    <property type="term" value="C:cytosol"/>
    <property type="evidence" value="ECO:0007669"/>
    <property type="project" value="TreeGrafter"/>
</dbReference>
<dbReference type="PROSITE" id="PS51198">
    <property type="entry name" value="UVRD_HELICASE_ATP_BIND"/>
    <property type="match status" value="1"/>
</dbReference>
<gene>
    <name evidence="11" type="ORF">BJF95_11440</name>
</gene>
<dbReference type="Gene3D" id="3.30.65.10">
    <property type="entry name" value="Bacterial Topoisomerase I, domain 1"/>
    <property type="match status" value="1"/>
</dbReference>
<dbReference type="Proteomes" id="UP000186894">
    <property type="component" value="Unassembled WGS sequence"/>
</dbReference>
<evidence type="ECO:0000256" key="4">
    <source>
        <dbReference type="ARBA" id="ARBA00022840"/>
    </source>
</evidence>
<comment type="catalytic activity">
    <reaction evidence="8">
        <text>ATP + H2O = ADP + phosphate + H(+)</text>
        <dbReference type="Rhea" id="RHEA:13065"/>
        <dbReference type="ChEBI" id="CHEBI:15377"/>
        <dbReference type="ChEBI" id="CHEBI:15378"/>
        <dbReference type="ChEBI" id="CHEBI:30616"/>
        <dbReference type="ChEBI" id="CHEBI:43474"/>
        <dbReference type="ChEBI" id="CHEBI:456216"/>
        <dbReference type="EC" id="5.6.2.4"/>
    </reaction>
</comment>
<evidence type="ECO:0000256" key="2">
    <source>
        <dbReference type="ARBA" id="ARBA00022801"/>
    </source>
</evidence>
<dbReference type="EMBL" id="MKIM01000024">
    <property type="protein sequence ID" value="OLP45734.1"/>
    <property type="molecule type" value="Genomic_DNA"/>
</dbReference>
<dbReference type="PANTHER" id="PTHR11070">
    <property type="entry name" value="UVRD / RECB / PCRA DNA HELICASE FAMILY MEMBER"/>
    <property type="match status" value="1"/>
</dbReference>
<keyword evidence="3 9" id="KW-0347">Helicase</keyword>
<dbReference type="InterPro" id="IPR014016">
    <property type="entry name" value="UvrD-like_ATP-bd"/>
</dbReference>
<keyword evidence="5" id="KW-0413">Isomerase</keyword>
<evidence type="ECO:0000256" key="3">
    <source>
        <dbReference type="ARBA" id="ARBA00022806"/>
    </source>
</evidence>
<dbReference type="InterPro" id="IPR000212">
    <property type="entry name" value="DNA_helicase_UvrD/REP"/>
</dbReference>
<dbReference type="GO" id="GO:0000725">
    <property type="term" value="P:recombinational repair"/>
    <property type="evidence" value="ECO:0007669"/>
    <property type="project" value="TreeGrafter"/>
</dbReference>
<protein>
    <recommendedName>
        <fullName evidence="7">DNA 3'-5' helicase</fullName>
        <ecNumber evidence="7">5.6.2.4</ecNumber>
    </recommendedName>
</protein>
<dbReference type="GO" id="GO:0003677">
    <property type="term" value="F:DNA binding"/>
    <property type="evidence" value="ECO:0007669"/>
    <property type="project" value="InterPro"/>
</dbReference>
<organism evidence="11 12">
    <name type="scientific">Rhizobium oryziradicis</name>
    <dbReference type="NCBI Taxonomy" id="1867956"/>
    <lineage>
        <taxon>Bacteria</taxon>
        <taxon>Pseudomonadati</taxon>
        <taxon>Pseudomonadota</taxon>
        <taxon>Alphaproteobacteria</taxon>
        <taxon>Hyphomicrobiales</taxon>
        <taxon>Rhizobiaceae</taxon>
        <taxon>Rhizobium/Agrobacterium group</taxon>
        <taxon>Rhizobium</taxon>
    </lineage>
</organism>
<name>A0A1Q8ZUI3_9HYPH</name>
<evidence type="ECO:0000256" key="6">
    <source>
        <dbReference type="ARBA" id="ARBA00034617"/>
    </source>
</evidence>
<feature type="binding site" evidence="9">
    <location>
        <begin position="221"/>
        <end position="228"/>
    </location>
    <ligand>
        <name>ATP</name>
        <dbReference type="ChEBI" id="CHEBI:30616"/>
    </ligand>
</feature>
<evidence type="ECO:0000256" key="7">
    <source>
        <dbReference type="ARBA" id="ARBA00034808"/>
    </source>
</evidence>
<keyword evidence="12" id="KW-1185">Reference proteome</keyword>
<dbReference type="Gene3D" id="3.40.50.300">
    <property type="entry name" value="P-loop containing nucleotide triphosphate hydrolases"/>
    <property type="match status" value="3"/>
</dbReference>
<dbReference type="GO" id="GO:0016887">
    <property type="term" value="F:ATP hydrolysis activity"/>
    <property type="evidence" value="ECO:0007669"/>
    <property type="project" value="RHEA"/>
</dbReference>
<comment type="caution">
    <text evidence="11">The sequence shown here is derived from an EMBL/GenBank/DDBJ whole genome shotgun (WGS) entry which is preliminary data.</text>
</comment>
<dbReference type="Pfam" id="PF00580">
    <property type="entry name" value="UvrD-helicase"/>
    <property type="match status" value="2"/>
</dbReference>
<evidence type="ECO:0000256" key="1">
    <source>
        <dbReference type="ARBA" id="ARBA00022741"/>
    </source>
</evidence>
<dbReference type="OrthoDB" id="5298826at2"/>
<dbReference type="GO" id="GO:0043138">
    <property type="term" value="F:3'-5' DNA helicase activity"/>
    <property type="evidence" value="ECO:0007669"/>
    <property type="project" value="UniProtKB-EC"/>
</dbReference>
<evidence type="ECO:0000313" key="11">
    <source>
        <dbReference type="EMBL" id="OLP45734.1"/>
    </source>
</evidence>
<evidence type="ECO:0000256" key="5">
    <source>
        <dbReference type="ARBA" id="ARBA00023235"/>
    </source>
</evidence>
<dbReference type="InterPro" id="IPR014017">
    <property type="entry name" value="DNA_helicase_UvrD-like_C"/>
</dbReference>
<dbReference type="Gene3D" id="3.40.91.30">
    <property type="match status" value="1"/>
</dbReference>
<dbReference type="PANTHER" id="PTHR11070:SF63">
    <property type="entry name" value="DNA HELICASE IV"/>
    <property type="match status" value="1"/>
</dbReference>
<dbReference type="GO" id="GO:0005524">
    <property type="term" value="F:ATP binding"/>
    <property type="evidence" value="ECO:0007669"/>
    <property type="project" value="UniProtKB-UniRule"/>
</dbReference>
<accession>A0A1Q8ZUI3</accession>